<comment type="subunit">
    <text evidence="3">Monomer.</text>
</comment>
<dbReference type="InterPro" id="IPR014756">
    <property type="entry name" value="Ig_E-set"/>
</dbReference>
<dbReference type="EMBL" id="GL349467">
    <property type="protein sequence ID" value="KNC51455.1"/>
    <property type="molecule type" value="Genomic_DNA"/>
</dbReference>
<comment type="similarity">
    <text evidence="2">Belongs to the NPC2 family.</text>
</comment>
<dbReference type="Gene3D" id="2.60.40.770">
    <property type="match status" value="1"/>
</dbReference>
<evidence type="ECO:0000259" key="8">
    <source>
        <dbReference type="SMART" id="SM00737"/>
    </source>
</evidence>
<keyword evidence="4" id="KW-0813">Transport</keyword>
<dbReference type="GO" id="GO:0015918">
    <property type="term" value="P:sterol transport"/>
    <property type="evidence" value="ECO:0007669"/>
    <property type="project" value="InterPro"/>
</dbReference>
<feature type="signal peptide" evidence="7">
    <location>
        <begin position="1"/>
        <end position="20"/>
    </location>
</feature>
<protein>
    <recommendedName>
        <fullName evidence="8">MD-2-related lipid-recognition domain-containing protein</fullName>
    </recommendedName>
</protein>
<dbReference type="PANTHER" id="PTHR11306:SF0">
    <property type="entry name" value="PHOSPHATIDYLGLYCEROL_PHOSPHATIDYLINOSITOL TRANSFER PROTEIN"/>
    <property type="match status" value="1"/>
</dbReference>
<name>A0A0L0DGW4_THETB</name>
<dbReference type="InterPro" id="IPR003172">
    <property type="entry name" value="ML_dom"/>
</dbReference>
<organism evidence="9 10">
    <name type="scientific">Thecamonas trahens ATCC 50062</name>
    <dbReference type="NCBI Taxonomy" id="461836"/>
    <lineage>
        <taxon>Eukaryota</taxon>
        <taxon>Apusozoa</taxon>
        <taxon>Apusomonadida</taxon>
        <taxon>Apusomonadidae</taxon>
        <taxon>Thecamonas</taxon>
    </lineage>
</organism>
<reference evidence="9 10" key="1">
    <citation type="submission" date="2010-05" db="EMBL/GenBank/DDBJ databases">
        <title>The Genome Sequence of Thecamonas trahens ATCC 50062.</title>
        <authorList>
            <consortium name="The Broad Institute Genome Sequencing Platform"/>
            <person name="Russ C."/>
            <person name="Cuomo C."/>
            <person name="Shea T."/>
            <person name="Young S.K."/>
            <person name="Zeng Q."/>
            <person name="Koehrsen M."/>
            <person name="Haas B."/>
            <person name="Borodovsky M."/>
            <person name="Guigo R."/>
            <person name="Alvarado L."/>
            <person name="Berlin A."/>
            <person name="Bochicchio J."/>
            <person name="Borenstein D."/>
            <person name="Chapman S."/>
            <person name="Chen Z."/>
            <person name="Freedman E."/>
            <person name="Gellesch M."/>
            <person name="Goldberg J."/>
            <person name="Griggs A."/>
            <person name="Gujja S."/>
            <person name="Heilman E."/>
            <person name="Heiman D."/>
            <person name="Hepburn T."/>
            <person name="Howarth C."/>
            <person name="Jen D."/>
            <person name="Larson L."/>
            <person name="Mehta T."/>
            <person name="Park D."/>
            <person name="Pearson M."/>
            <person name="Roberts A."/>
            <person name="Saif S."/>
            <person name="Shenoy N."/>
            <person name="Sisk P."/>
            <person name="Stolte C."/>
            <person name="Sykes S."/>
            <person name="Thomson T."/>
            <person name="Walk T."/>
            <person name="White J."/>
            <person name="Yandava C."/>
            <person name="Burger G."/>
            <person name="Gray M.W."/>
            <person name="Holland P.W.H."/>
            <person name="King N."/>
            <person name="Lang F.B.F."/>
            <person name="Roger A.J."/>
            <person name="Ruiz-Trillo I."/>
            <person name="Lander E."/>
            <person name="Nusbaum C."/>
        </authorList>
    </citation>
    <scope>NUCLEOTIDE SEQUENCE [LARGE SCALE GENOMIC DNA]</scope>
    <source>
        <strain evidence="9 10">ATCC 50062</strain>
    </source>
</reference>
<feature type="domain" description="MD-2-related lipid-recognition" evidence="8">
    <location>
        <begin position="34"/>
        <end position="149"/>
    </location>
</feature>
<feature type="chain" id="PRO_5005537435" description="MD-2-related lipid-recognition domain-containing protein" evidence="7">
    <location>
        <begin position="21"/>
        <end position="174"/>
    </location>
</feature>
<evidence type="ECO:0000313" key="9">
    <source>
        <dbReference type="EMBL" id="KNC51455.1"/>
    </source>
</evidence>
<keyword evidence="6" id="KW-0445">Lipid transport</keyword>
<dbReference type="RefSeq" id="XP_013756117.1">
    <property type="nucleotide sequence ID" value="XM_013900663.1"/>
</dbReference>
<dbReference type="SUPFAM" id="SSF81296">
    <property type="entry name" value="E set domains"/>
    <property type="match status" value="1"/>
</dbReference>
<evidence type="ECO:0000256" key="7">
    <source>
        <dbReference type="SAM" id="SignalP"/>
    </source>
</evidence>
<dbReference type="Proteomes" id="UP000054408">
    <property type="component" value="Unassembled WGS sequence"/>
</dbReference>
<keyword evidence="5 7" id="KW-0732">Signal</keyword>
<evidence type="ECO:0000256" key="1">
    <source>
        <dbReference type="ARBA" id="ARBA00002053"/>
    </source>
</evidence>
<keyword evidence="10" id="KW-1185">Reference proteome</keyword>
<evidence type="ECO:0000313" key="10">
    <source>
        <dbReference type="Proteomes" id="UP000054408"/>
    </source>
</evidence>
<dbReference type="Pfam" id="PF02221">
    <property type="entry name" value="E1_DerP2_DerF2"/>
    <property type="match status" value="1"/>
</dbReference>
<gene>
    <name evidence="9" type="ORF">AMSG_07650</name>
</gene>
<dbReference type="AlphaFoldDB" id="A0A0L0DGW4"/>
<evidence type="ECO:0000256" key="6">
    <source>
        <dbReference type="ARBA" id="ARBA00023055"/>
    </source>
</evidence>
<dbReference type="PANTHER" id="PTHR11306">
    <property type="entry name" value="NIEMANN PICK TYPE C2 PROTEIN NPC2-RELATED"/>
    <property type="match status" value="1"/>
</dbReference>
<evidence type="ECO:0000256" key="4">
    <source>
        <dbReference type="ARBA" id="ARBA00022448"/>
    </source>
</evidence>
<comment type="function">
    <text evidence="1">Catalyzes the intermembrane transfer of phosphatidylglycerol and phosphatidylinositol.</text>
</comment>
<evidence type="ECO:0000256" key="2">
    <source>
        <dbReference type="ARBA" id="ARBA00006370"/>
    </source>
</evidence>
<sequence>MVSNLHLVLAACVLACLAHATATTISVDAPTPLWTECSNTSHGFTVTNLSLSPDPPVLGKNMTVTITGDLSEAISAGEFSVNFTFADVPVSRTTVSVCDIATCPVPPNPSAVFVFQAILPSQAPTGPYVTNIILSNSSLAQVGCVNVRFDISTGLALDHDHDIDTLGDSPLDGS</sequence>
<dbReference type="SMART" id="SM00737">
    <property type="entry name" value="ML"/>
    <property type="match status" value="1"/>
</dbReference>
<evidence type="ECO:0000256" key="3">
    <source>
        <dbReference type="ARBA" id="ARBA00011245"/>
    </source>
</evidence>
<dbReference type="OrthoDB" id="6409159at2759"/>
<dbReference type="OMA" id="DFKYCDN"/>
<accession>A0A0L0DGW4</accession>
<dbReference type="GO" id="GO:0032934">
    <property type="term" value="F:sterol binding"/>
    <property type="evidence" value="ECO:0007669"/>
    <property type="project" value="InterPro"/>
</dbReference>
<dbReference type="eggNOG" id="KOG4680">
    <property type="taxonomic scope" value="Eukaryota"/>
</dbReference>
<dbReference type="InterPro" id="IPR039670">
    <property type="entry name" value="NPC2-like"/>
</dbReference>
<evidence type="ECO:0000256" key="5">
    <source>
        <dbReference type="ARBA" id="ARBA00022729"/>
    </source>
</evidence>
<proteinExistence type="inferred from homology"/>
<dbReference type="GeneID" id="25566522"/>